<organism evidence="1 2">
    <name type="scientific">Kwoniella newhampshirensis</name>
    <dbReference type="NCBI Taxonomy" id="1651941"/>
    <lineage>
        <taxon>Eukaryota</taxon>
        <taxon>Fungi</taxon>
        <taxon>Dikarya</taxon>
        <taxon>Basidiomycota</taxon>
        <taxon>Agaricomycotina</taxon>
        <taxon>Tremellomycetes</taxon>
        <taxon>Tremellales</taxon>
        <taxon>Cryptococcaceae</taxon>
        <taxon>Kwoniella</taxon>
    </lineage>
</organism>
<dbReference type="RefSeq" id="XP_066801818.1">
    <property type="nucleotide sequence ID" value="XM_066947404.1"/>
</dbReference>
<sequence>MSKIVITGATGNAGSAVLNYALSDSSVSAVSVLSRRPPFVTHPKLTHIALPSAEHPQGFDEIPSDIIAKLKAEGYNSCIWALGISQTLVSKDEYVKITHTYATSAAKAFSTIGTPTNPFRFVYMSGEGAEQDESGRALFSKIKGRTEKDLNILAKEQAGFEVVSVRPGGIYPAPDHIPRMHWIGGPLLRVSGTILKLVYPSIMIDSPDLAKACVMLAKGKGWEEKDAQGVIANAKLKKLAKE</sequence>
<dbReference type="Gene3D" id="3.40.50.720">
    <property type="entry name" value="NAD(P)-binding Rossmann-like Domain"/>
    <property type="match status" value="1"/>
</dbReference>
<dbReference type="PANTHER" id="PTHR14097:SF8">
    <property type="entry name" value="NAD(P)-BINDING DOMAIN-CONTAINING PROTEIN"/>
    <property type="match status" value="1"/>
</dbReference>
<dbReference type="EMBL" id="JBCAWK010000008">
    <property type="protein sequence ID" value="KAK8850387.1"/>
    <property type="molecule type" value="Genomic_DNA"/>
</dbReference>
<name>A0AAW0YXH0_9TREE</name>
<dbReference type="AlphaFoldDB" id="A0AAW0YXH0"/>
<evidence type="ECO:0000313" key="1">
    <source>
        <dbReference type="EMBL" id="KAK8850387.1"/>
    </source>
</evidence>
<dbReference type="InterPro" id="IPR036291">
    <property type="entry name" value="NAD(P)-bd_dom_sf"/>
</dbReference>
<accession>A0AAW0YXH0</accession>
<evidence type="ECO:0008006" key="3">
    <source>
        <dbReference type="Google" id="ProtNLM"/>
    </source>
</evidence>
<gene>
    <name evidence="1" type="ORF">IAR55_004305</name>
</gene>
<dbReference type="GeneID" id="92181563"/>
<evidence type="ECO:0000313" key="2">
    <source>
        <dbReference type="Proteomes" id="UP001388673"/>
    </source>
</evidence>
<reference evidence="1 2" key="1">
    <citation type="journal article" date="2024" name="bioRxiv">
        <title>Comparative genomics of Cryptococcus and Kwoniella reveals pathogenesis evolution and contrasting karyotype dynamics via intercentromeric recombination or chromosome fusion.</title>
        <authorList>
            <person name="Coelho M.A."/>
            <person name="David-Palma M."/>
            <person name="Shea T."/>
            <person name="Bowers K."/>
            <person name="McGinley-Smith S."/>
            <person name="Mohammad A.W."/>
            <person name="Gnirke A."/>
            <person name="Yurkov A.M."/>
            <person name="Nowrousian M."/>
            <person name="Sun S."/>
            <person name="Cuomo C.A."/>
            <person name="Heitman J."/>
        </authorList>
    </citation>
    <scope>NUCLEOTIDE SEQUENCE [LARGE SCALE GENOMIC DNA]</scope>
    <source>
        <strain evidence="1 2">CBS 13917</strain>
    </source>
</reference>
<comment type="caution">
    <text evidence="1">The sequence shown here is derived from an EMBL/GenBank/DDBJ whole genome shotgun (WGS) entry which is preliminary data.</text>
</comment>
<dbReference type="KEGG" id="kne:92181563"/>
<proteinExistence type="predicted"/>
<keyword evidence="2" id="KW-1185">Reference proteome</keyword>
<dbReference type="Proteomes" id="UP001388673">
    <property type="component" value="Unassembled WGS sequence"/>
</dbReference>
<dbReference type="SUPFAM" id="SSF51735">
    <property type="entry name" value="NAD(P)-binding Rossmann-fold domains"/>
    <property type="match status" value="1"/>
</dbReference>
<protein>
    <recommendedName>
        <fullName evidence="3">NAD(P)-binding domain-containing protein</fullName>
    </recommendedName>
</protein>
<dbReference type="PANTHER" id="PTHR14097">
    <property type="entry name" value="OXIDOREDUCTASE HTATIP2"/>
    <property type="match status" value="1"/>
</dbReference>